<reference evidence="3 4" key="1">
    <citation type="submission" date="2016-08" db="EMBL/GenBank/DDBJ databases">
        <authorList>
            <consortium name="Lentinula edodes genome sequencing consortium"/>
            <person name="Sakamoto Y."/>
            <person name="Nakade K."/>
            <person name="Sato S."/>
            <person name="Yoshida Y."/>
            <person name="Miyazaki K."/>
            <person name="Natsume S."/>
            <person name="Konno N."/>
        </authorList>
    </citation>
    <scope>NUCLEOTIDE SEQUENCE [LARGE SCALE GENOMIC DNA]</scope>
    <source>
        <strain evidence="3 4">NBRC 111202</strain>
    </source>
</reference>
<keyword evidence="1" id="KW-0175">Coiled coil</keyword>
<accession>A0A1Q3E7L1</accession>
<comment type="caution">
    <text evidence="3">The sequence shown here is derived from an EMBL/GenBank/DDBJ whole genome shotgun (WGS) entry which is preliminary data.</text>
</comment>
<proteinExistence type="predicted"/>
<gene>
    <name evidence="3" type="ORF">LENED_004867</name>
</gene>
<dbReference type="AlphaFoldDB" id="A0A1Q3E7L1"/>
<feature type="region of interest" description="Disordered" evidence="2">
    <location>
        <begin position="1"/>
        <end position="169"/>
    </location>
</feature>
<evidence type="ECO:0000256" key="2">
    <source>
        <dbReference type="SAM" id="MobiDB-lite"/>
    </source>
</evidence>
<feature type="compositionally biased region" description="Basic and acidic residues" evidence="2">
    <location>
        <begin position="1"/>
        <end position="11"/>
    </location>
</feature>
<feature type="compositionally biased region" description="Polar residues" evidence="2">
    <location>
        <begin position="14"/>
        <end position="23"/>
    </location>
</feature>
<organism evidence="3 4">
    <name type="scientific">Lentinula edodes</name>
    <name type="common">Shiitake mushroom</name>
    <name type="synonym">Lentinus edodes</name>
    <dbReference type="NCBI Taxonomy" id="5353"/>
    <lineage>
        <taxon>Eukaryota</taxon>
        <taxon>Fungi</taxon>
        <taxon>Dikarya</taxon>
        <taxon>Basidiomycota</taxon>
        <taxon>Agaricomycotina</taxon>
        <taxon>Agaricomycetes</taxon>
        <taxon>Agaricomycetidae</taxon>
        <taxon>Agaricales</taxon>
        <taxon>Marasmiineae</taxon>
        <taxon>Omphalotaceae</taxon>
        <taxon>Lentinula</taxon>
    </lineage>
</organism>
<sequence>MSSPPETDKRGLSALTNQEQGALSTEGFDGPANGALQTEWTVGEDRGSEDKQGPAGSEETDDRRATPEAKTVGEGLVKDGGHEEDTSSSVEGGRRVGESFNGSADTAGTVVESPKKTKKKAGAQAAPKAKARTARKSEVGGEKGTSDVKQKPRTRGSTASPAARTLPSTMSAATIDHDESGDEPLATSLLLSPMSEAPEATVDPLGNATMEARVEKEYGIDLDMSSVSKVVQVASKLKKTTIAVGGWQMEMRNAFRDGTSTLRQDLSKLEERVARAEKGRAGSEKLGAFVSTGW</sequence>
<name>A0A1Q3E7L1_LENED</name>
<evidence type="ECO:0000313" key="3">
    <source>
        <dbReference type="EMBL" id="GAW03166.1"/>
    </source>
</evidence>
<feature type="coiled-coil region" evidence="1">
    <location>
        <begin position="259"/>
        <end position="286"/>
    </location>
</feature>
<evidence type="ECO:0000313" key="4">
    <source>
        <dbReference type="Proteomes" id="UP000188533"/>
    </source>
</evidence>
<reference evidence="3 4" key="2">
    <citation type="submission" date="2017-02" db="EMBL/GenBank/DDBJ databases">
        <title>A genome survey and senescence transcriptome analysis in Lentinula edodes.</title>
        <authorList>
            <person name="Sakamoto Y."/>
            <person name="Nakade K."/>
            <person name="Sato S."/>
            <person name="Yoshida Y."/>
            <person name="Miyazaki K."/>
            <person name="Natsume S."/>
            <person name="Konno N."/>
        </authorList>
    </citation>
    <scope>NUCLEOTIDE SEQUENCE [LARGE SCALE GENOMIC DNA]</scope>
    <source>
        <strain evidence="3 4">NBRC 111202</strain>
    </source>
</reference>
<feature type="compositionally biased region" description="Polar residues" evidence="2">
    <location>
        <begin position="155"/>
        <end position="169"/>
    </location>
</feature>
<dbReference type="Proteomes" id="UP000188533">
    <property type="component" value="Unassembled WGS sequence"/>
</dbReference>
<dbReference type="EMBL" id="BDGU01000134">
    <property type="protein sequence ID" value="GAW03166.1"/>
    <property type="molecule type" value="Genomic_DNA"/>
</dbReference>
<protein>
    <submittedName>
        <fullName evidence="3">Uncharacterized protein</fullName>
    </submittedName>
</protein>
<feature type="compositionally biased region" description="Basic and acidic residues" evidence="2">
    <location>
        <begin position="135"/>
        <end position="150"/>
    </location>
</feature>
<keyword evidence="4" id="KW-1185">Reference proteome</keyword>
<evidence type="ECO:0000256" key="1">
    <source>
        <dbReference type="SAM" id="Coils"/>
    </source>
</evidence>
<feature type="compositionally biased region" description="Basic and acidic residues" evidence="2">
    <location>
        <begin position="76"/>
        <end position="85"/>
    </location>
</feature>
<feature type="compositionally biased region" description="Basic and acidic residues" evidence="2">
    <location>
        <begin position="43"/>
        <end position="52"/>
    </location>
</feature>